<evidence type="ECO:0000313" key="9">
    <source>
        <dbReference type="Proteomes" id="UP001217089"/>
    </source>
</evidence>
<dbReference type="Proteomes" id="UP001217089">
    <property type="component" value="Unassembled WGS sequence"/>
</dbReference>
<feature type="domain" description="MSP" evidence="7">
    <location>
        <begin position="1"/>
        <end position="121"/>
    </location>
</feature>
<evidence type="ECO:0000313" key="8">
    <source>
        <dbReference type="EMBL" id="KAJ8310675.1"/>
    </source>
</evidence>
<comment type="caution">
    <text evidence="8">The sequence shown here is derived from an EMBL/GenBank/DDBJ whole genome shotgun (WGS) entry which is preliminary data.</text>
</comment>
<evidence type="ECO:0000256" key="5">
    <source>
        <dbReference type="SAM" id="MobiDB-lite"/>
    </source>
</evidence>
<evidence type="ECO:0000256" key="2">
    <source>
        <dbReference type="ARBA" id="ARBA00022692"/>
    </source>
</evidence>
<protein>
    <recommendedName>
        <fullName evidence="7">MSP domain-containing protein</fullName>
    </recommendedName>
</protein>
<organism evidence="8 9">
    <name type="scientific">Tegillarca granosa</name>
    <name type="common">Malaysian cockle</name>
    <name type="synonym">Anadara granosa</name>
    <dbReference type="NCBI Taxonomy" id="220873"/>
    <lineage>
        <taxon>Eukaryota</taxon>
        <taxon>Metazoa</taxon>
        <taxon>Spiralia</taxon>
        <taxon>Lophotrochozoa</taxon>
        <taxon>Mollusca</taxon>
        <taxon>Bivalvia</taxon>
        <taxon>Autobranchia</taxon>
        <taxon>Pteriomorphia</taxon>
        <taxon>Arcoida</taxon>
        <taxon>Arcoidea</taxon>
        <taxon>Arcidae</taxon>
        <taxon>Tegillarca</taxon>
    </lineage>
</organism>
<feature type="compositionally biased region" description="Polar residues" evidence="5">
    <location>
        <begin position="142"/>
        <end position="151"/>
    </location>
</feature>
<evidence type="ECO:0000256" key="3">
    <source>
        <dbReference type="ARBA" id="ARBA00022989"/>
    </source>
</evidence>
<keyword evidence="9" id="KW-1185">Reference proteome</keyword>
<dbReference type="InterPro" id="IPR008962">
    <property type="entry name" value="PapD-like_sf"/>
</dbReference>
<reference evidence="8 9" key="1">
    <citation type="submission" date="2022-12" db="EMBL/GenBank/DDBJ databases">
        <title>Chromosome-level genome of Tegillarca granosa.</title>
        <authorList>
            <person name="Kim J."/>
        </authorList>
    </citation>
    <scope>NUCLEOTIDE SEQUENCE [LARGE SCALE GENOMIC DNA]</scope>
    <source>
        <strain evidence="8">Teg-2019</strain>
        <tissue evidence="8">Adductor muscle</tissue>
    </source>
</reference>
<evidence type="ECO:0000256" key="4">
    <source>
        <dbReference type="ARBA" id="ARBA00023136"/>
    </source>
</evidence>
<keyword evidence="2 6" id="KW-0812">Transmembrane</keyword>
<comment type="subcellular location">
    <subcellularLocation>
        <location evidence="1">Membrane</location>
        <topology evidence="1">Multi-pass membrane protein</topology>
    </subcellularLocation>
</comment>
<name>A0ABQ9F3E4_TEGGR</name>
<dbReference type="PANTHER" id="PTHR34441">
    <property type="entry name" value="MOTILE SPERM DOMAIN-CONTAINING PROTEIN 1"/>
    <property type="match status" value="1"/>
</dbReference>
<dbReference type="InterPro" id="IPR013783">
    <property type="entry name" value="Ig-like_fold"/>
</dbReference>
<evidence type="ECO:0000259" key="7">
    <source>
        <dbReference type="PROSITE" id="PS50202"/>
    </source>
</evidence>
<gene>
    <name evidence="8" type="ORF">KUTeg_012540</name>
</gene>
<keyword evidence="3 6" id="KW-1133">Transmembrane helix</keyword>
<sequence length="216" mass="23785">MQSSPSHQSDGKLPVFVFPTSLIFYSEDSSTHKQVVTLYNPYEFPLKFKVLSTAPRRYTVVDSEGTIRPRCCVDIVVRHIDICVNNEGVKDKFRIQVTEHGQKKLLGKKDIDSMLLPKRESSTQPSDNFQSLGGSGLPPGESAQNVTPQHTARSRNPGGGPGLIVIFTAVSCIIALMLPIQGDSESRLPDYLQLSVHQKLIAAYILGLVTMVILHV</sequence>
<dbReference type="InterPro" id="IPR000535">
    <property type="entry name" value="MSP_dom"/>
</dbReference>
<feature type="region of interest" description="Disordered" evidence="5">
    <location>
        <begin position="118"/>
        <end position="157"/>
    </location>
</feature>
<dbReference type="Pfam" id="PF00635">
    <property type="entry name" value="Motile_Sperm"/>
    <property type="match status" value="1"/>
</dbReference>
<dbReference type="SUPFAM" id="SSF49354">
    <property type="entry name" value="PapD-like"/>
    <property type="match status" value="1"/>
</dbReference>
<dbReference type="PANTHER" id="PTHR34441:SF1">
    <property type="entry name" value="MOTILE SPERM DOMAIN-CONTAINING 1"/>
    <property type="match status" value="1"/>
</dbReference>
<feature type="transmembrane region" description="Helical" evidence="6">
    <location>
        <begin position="163"/>
        <end position="182"/>
    </location>
</feature>
<keyword evidence="4 6" id="KW-0472">Membrane</keyword>
<dbReference type="PROSITE" id="PS50202">
    <property type="entry name" value="MSP"/>
    <property type="match status" value="1"/>
</dbReference>
<evidence type="ECO:0000256" key="6">
    <source>
        <dbReference type="SAM" id="Phobius"/>
    </source>
</evidence>
<accession>A0ABQ9F3E4</accession>
<feature type="transmembrane region" description="Helical" evidence="6">
    <location>
        <begin position="194"/>
        <end position="214"/>
    </location>
</feature>
<dbReference type="InterPro" id="IPR039283">
    <property type="entry name" value="MOSPD1/3"/>
</dbReference>
<dbReference type="Gene3D" id="2.60.40.10">
    <property type="entry name" value="Immunoglobulins"/>
    <property type="match status" value="1"/>
</dbReference>
<evidence type="ECO:0000256" key="1">
    <source>
        <dbReference type="ARBA" id="ARBA00004141"/>
    </source>
</evidence>
<proteinExistence type="predicted"/>
<dbReference type="EMBL" id="JARBDR010000640">
    <property type="protein sequence ID" value="KAJ8310675.1"/>
    <property type="molecule type" value="Genomic_DNA"/>
</dbReference>